<dbReference type="InterPro" id="IPR015883">
    <property type="entry name" value="Glyco_hydro_20_cat"/>
</dbReference>
<dbReference type="SUPFAM" id="SSF51445">
    <property type="entry name" value="(Trans)glycosidases"/>
    <property type="match status" value="1"/>
</dbReference>
<proteinExistence type="inferred from homology"/>
<dbReference type="Gene3D" id="3.30.379.10">
    <property type="entry name" value="Chitobiase/beta-hexosaminidase domain 2-like"/>
    <property type="match status" value="1"/>
</dbReference>
<keyword evidence="2 6" id="KW-0378">Hydrolase</keyword>
<dbReference type="EMBL" id="JACBZD010000002">
    <property type="protein sequence ID" value="NYI07994.1"/>
    <property type="molecule type" value="Genomic_DNA"/>
</dbReference>
<sequence>MRRRTAAPAASRRPRTSSSPAHPTGPVRAARPWTALLGAALAAGLLAGCSDAGGPAAAPSPSGSTSESPSPVPTVPRPGFEALPGPLAVPPAVPAVREFEPAGGEGWWIQPRTRVVVDSRRAAELSDEAELFAAELAALAGDGREVEVLRGTPDDVRTGDVLLTIGQVPAPTAPADGPGTAPAPSAAPEGADGADGADAADAAAPRATADTGLPTTADEAYLLRVDTTAPAPTGTGAEIARADAGAGRLVVAGATDTGVLRGTRTVLQSLQAVRHLPSGTVVDRPDRPQRGLSIDLARKFFDKEWIADRIREAAWLKLNQVHLHLSDDQGFRLASDSHPEVVSEQHLSKEDVRELVALAERYHVTLVPEIDSPGHLGQVVRAHPDLALVDYAGDPSETALDIADPAARELLLDLVLETAELFPGPWFHIGGDEYIALMARDPEATYPALADYARRTHGPDATIEDAATGWLNTVAAALHERGKTVKAWNDGRHHGGVVEPDPRIEVEYWTGKEYGATEPEVYLDAGDTLVNLNDEYLYYVLGEPNDFAYPTGQRILEEWQPSVLRGSTPSAAELTGPDRVTGGRLALWCDLADAQTADQVAAGLRMPLRAVAEKLWVPGPARVDWKTFDVLTDRVGDPVEVL</sequence>
<gene>
    <name evidence="6" type="ORF">FHU37_005023</name>
</gene>
<evidence type="ECO:0000259" key="5">
    <source>
        <dbReference type="Pfam" id="PF00728"/>
    </source>
</evidence>
<feature type="active site" description="Proton donor" evidence="3">
    <location>
        <position position="433"/>
    </location>
</feature>
<dbReference type="InterPro" id="IPR025705">
    <property type="entry name" value="Beta_hexosaminidase_sua/sub"/>
</dbReference>
<dbReference type="Pfam" id="PF00728">
    <property type="entry name" value="Glyco_hydro_20"/>
    <property type="match status" value="1"/>
</dbReference>
<reference evidence="6 7" key="1">
    <citation type="submission" date="2020-07" db="EMBL/GenBank/DDBJ databases">
        <title>Sequencing the genomes of 1000 actinobacteria strains.</title>
        <authorList>
            <person name="Klenk H.-P."/>
        </authorList>
    </citation>
    <scope>NUCLEOTIDE SEQUENCE [LARGE SCALE GENOMIC DNA]</scope>
    <source>
        <strain evidence="6 7">DSM 42178</strain>
    </source>
</reference>
<evidence type="ECO:0000313" key="7">
    <source>
        <dbReference type="Proteomes" id="UP000567795"/>
    </source>
</evidence>
<feature type="region of interest" description="Disordered" evidence="4">
    <location>
        <begin position="169"/>
        <end position="215"/>
    </location>
</feature>
<feature type="domain" description="Glycoside hydrolase family 20 catalytic" evidence="5">
    <location>
        <begin position="290"/>
        <end position="617"/>
    </location>
</feature>
<organism evidence="6 7">
    <name type="scientific">Allostreptomyces psammosilenae</name>
    <dbReference type="NCBI Taxonomy" id="1892865"/>
    <lineage>
        <taxon>Bacteria</taxon>
        <taxon>Bacillati</taxon>
        <taxon>Actinomycetota</taxon>
        <taxon>Actinomycetes</taxon>
        <taxon>Kitasatosporales</taxon>
        <taxon>Streptomycetaceae</taxon>
        <taxon>Allostreptomyces</taxon>
    </lineage>
</organism>
<dbReference type="RefSeq" id="WP_179816900.1">
    <property type="nucleotide sequence ID" value="NZ_JACBZD010000002.1"/>
</dbReference>
<comment type="caution">
    <text evidence="6">The sequence shown here is derived from an EMBL/GenBank/DDBJ whole genome shotgun (WGS) entry which is preliminary data.</text>
</comment>
<dbReference type="GO" id="GO:0004563">
    <property type="term" value="F:beta-N-acetylhexosaminidase activity"/>
    <property type="evidence" value="ECO:0007669"/>
    <property type="project" value="UniProtKB-EC"/>
</dbReference>
<dbReference type="AlphaFoldDB" id="A0A853A548"/>
<evidence type="ECO:0000256" key="1">
    <source>
        <dbReference type="ARBA" id="ARBA00006285"/>
    </source>
</evidence>
<keyword evidence="6" id="KW-0326">Glycosidase</keyword>
<dbReference type="PRINTS" id="PR00738">
    <property type="entry name" value="GLHYDRLASE20"/>
</dbReference>
<dbReference type="EC" id="3.2.1.52" evidence="6"/>
<feature type="region of interest" description="Disordered" evidence="4">
    <location>
        <begin position="1"/>
        <end position="30"/>
    </location>
</feature>
<feature type="compositionally biased region" description="Low complexity" evidence="4">
    <location>
        <begin position="1"/>
        <end position="24"/>
    </location>
</feature>
<feature type="region of interest" description="Disordered" evidence="4">
    <location>
        <begin position="48"/>
        <end position="83"/>
    </location>
</feature>
<name>A0A853A548_9ACTN</name>
<dbReference type="CDD" id="cd06564">
    <property type="entry name" value="GH20_DspB_LnbB-like"/>
    <property type="match status" value="1"/>
</dbReference>
<dbReference type="InterPro" id="IPR029018">
    <property type="entry name" value="Hex-like_dom2"/>
</dbReference>
<dbReference type="PANTHER" id="PTHR43678">
    <property type="entry name" value="PUTATIVE (AFU_ORTHOLOGUE AFUA_2G00640)-RELATED"/>
    <property type="match status" value="1"/>
</dbReference>
<evidence type="ECO:0000256" key="2">
    <source>
        <dbReference type="ARBA" id="ARBA00022801"/>
    </source>
</evidence>
<protein>
    <submittedName>
        <fullName evidence="6">Hexosaminidase</fullName>
        <ecNumber evidence="6">3.2.1.52</ecNumber>
    </submittedName>
</protein>
<feature type="compositionally biased region" description="Low complexity" evidence="4">
    <location>
        <begin position="169"/>
        <end position="212"/>
    </location>
</feature>
<evidence type="ECO:0000313" key="6">
    <source>
        <dbReference type="EMBL" id="NYI07994.1"/>
    </source>
</evidence>
<evidence type="ECO:0000256" key="3">
    <source>
        <dbReference type="PIRSR" id="PIRSR625705-1"/>
    </source>
</evidence>
<feature type="compositionally biased region" description="Low complexity" evidence="4">
    <location>
        <begin position="48"/>
        <end position="69"/>
    </location>
</feature>
<dbReference type="GO" id="GO:0005975">
    <property type="term" value="P:carbohydrate metabolic process"/>
    <property type="evidence" value="ECO:0007669"/>
    <property type="project" value="InterPro"/>
</dbReference>
<dbReference type="PANTHER" id="PTHR43678:SF1">
    <property type="entry name" value="BETA-N-ACETYLHEXOSAMINIDASE"/>
    <property type="match status" value="1"/>
</dbReference>
<dbReference type="InterPro" id="IPR017853">
    <property type="entry name" value="GH"/>
</dbReference>
<accession>A0A853A548</accession>
<keyword evidence="7" id="KW-1185">Reference proteome</keyword>
<dbReference type="Gene3D" id="3.20.20.80">
    <property type="entry name" value="Glycosidases"/>
    <property type="match status" value="1"/>
</dbReference>
<dbReference type="InterPro" id="IPR052764">
    <property type="entry name" value="GH20_Enzymes"/>
</dbReference>
<dbReference type="Proteomes" id="UP000567795">
    <property type="component" value="Unassembled WGS sequence"/>
</dbReference>
<comment type="similarity">
    <text evidence="1">Belongs to the glycosyl hydrolase 20 family.</text>
</comment>
<evidence type="ECO:0000256" key="4">
    <source>
        <dbReference type="SAM" id="MobiDB-lite"/>
    </source>
</evidence>